<sequence>MVEPVGVSPDESPRARAPREAPIAPPTIAAGNTPPEPWAGRIGWGAAWAGLATGLGFDDLNRARGRASAGATEDRMMAAATETTMACMRDLALSDRCRTGP</sequence>
<evidence type="ECO:0000313" key="3">
    <source>
        <dbReference type="Proteomes" id="UP000295122"/>
    </source>
</evidence>
<proteinExistence type="predicted"/>
<evidence type="ECO:0000256" key="1">
    <source>
        <dbReference type="SAM" id="MobiDB-lite"/>
    </source>
</evidence>
<name>A0A4R7C772_9HYPH</name>
<keyword evidence="3" id="KW-1185">Reference proteome</keyword>
<evidence type="ECO:0000313" key="2">
    <source>
        <dbReference type="EMBL" id="TDR94464.1"/>
    </source>
</evidence>
<feature type="compositionally biased region" description="Low complexity" evidence="1">
    <location>
        <begin position="20"/>
        <end position="36"/>
    </location>
</feature>
<dbReference type="EMBL" id="SNZR01000011">
    <property type="protein sequence ID" value="TDR94464.1"/>
    <property type="molecule type" value="Genomic_DNA"/>
</dbReference>
<reference evidence="2 3" key="1">
    <citation type="submission" date="2019-03" db="EMBL/GenBank/DDBJ databases">
        <title>Genomic Encyclopedia of Type Strains, Phase IV (KMG-IV): sequencing the most valuable type-strain genomes for metagenomic binning, comparative biology and taxonomic classification.</title>
        <authorList>
            <person name="Goeker M."/>
        </authorList>
    </citation>
    <scope>NUCLEOTIDE SEQUENCE [LARGE SCALE GENOMIC DNA]</scope>
    <source>
        <strain evidence="2 3">DSM 25903</strain>
    </source>
</reference>
<gene>
    <name evidence="2" type="ORF">EV668_1751</name>
</gene>
<feature type="region of interest" description="Disordered" evidence="1">
    <location>
        <begin position="1"/>
        <end position="36"/>
    </location>
</feature>
<organism evidence="2 3">
    <name type="scientific">Enterovirga rhinocerotis</name>
    <dbReference type="NCBI Taxonomy" id="1339210"/>
    <lineage>
        <taxon>Bacteria</taxon>
        <taxon>Pseudomonadati</taxon>
        <taxon>Pseudomonadota</taxon>
        <taxon>Alphaproteobacteria</taxon>
        <taxon>Hyphomicrobiales</taxon>
        <taxon>Methylobacteriaceae</taxon>
        <taxon>Enterovirga</taxon>
    </lineage>
</organism>
<protein>
    <submittedName>
        <fullName evidence="2">Uncharacterized protein</fullName>
    </submittedName>
</protein>
<accession>A0A4R7C772</accession>
<dbReference type="AlphaFoldDB" id="A0A4R7C772"/>
<comment type="caution">
    <text evidence="2">The sequence shown here is derived from an EMBL/GenBank/DDBJ whole genome shotgun (WGS) entry which is preliminary data.</text>
</comment>
<dbReference type="Proteomes" id="UP000295122">
    <property type="component" value="Unassembled WGS sequence"/>
</dbReference>